<evidence type="ECO:0000256" key="4">
    <source>
        <dbReference type="ARBA" id="ARBA00021697"/>
    </source>
</evidence>
<dbReference type="PANTHER" id="PTHR20854:SF4">
    <property type="entry name" value="INOSITOL-1-MONOPHOSPHATASE-RELATED"/>
    <property type="match status" value="1"/>
</dbReference>
<evidence type="ECO:0000256" key="2">
    <source>
        <dbReference type="ARBA" id="ARBA00004970"/>
    </source>
</evidence>
<dbReference type="Gene3D" id="3.30.540.10">
    <property type="entry name" value="Fructose-1,6-Bisphosphatase, subunit A, domain 1"/>
    <property type="match status" value="1"/>
</dbReference>
<feature type="binding site" evidence="11">
    <location>
        <position position="71"/>
    </location>
    <ligand>
        <name>Mg(2+)</name>
        <dbReference type="ChEBI" id="CHEBI:18420"/>
        <label>1</label>
        <note>catalytic</note>
    </ligand>
</feature>
<evidence type="ECO:0000256" key="5">
    <source>
        <dbReference type="ARBA" id="ARBA00022723"/>
    </source>
</evidence>
<dbReference type="GO" id="GO:0007165">
    <property type="term" value="P:signal transduction"/>
    <property type="evidence" value="ECO:0007669"/>
    <property type="project" value="TreeGrafter"/>
</dbReference>
<dbReference type="Gene3D" id="3.40.190.80">
    <property type="match status" value="1"/>
</dbReference>
<comment type="function">
    <text evidence="10">Catalyzes the dephosphorylation of histidinol-phosphate to histidinol, the direct precursor of histidine.</text>
</comment>
<evidence type="ECO:0000256" key="10">
    <source>
        <dbReference type="ARBA" id="ARBA00053547"/>
    </source>
</evidence>
<dbReference type="InterPro" id="IPR020583">
    <property type="entry name" value="Inositol_monoP_metal-BS"/>
</dbReference>
<proteinExistence type="predicted"/>
<sequence length="268" mass="28519">MAEYTLQQDLDFALALADKVDAFTLARYGANDLVVESKPDMTPVSDADRGAEQLILAELAAQRPDDSVLGEEFGVHGSGSRRWVIDPIDGTKNFVRRVPVWATLIALLIDDEPVLGVVSAPAMVRRWHAATDLGAFVTEPGAAVGTTATRPLQVSSVASLADSSLGYASLNGWKDAGKLDGFLELLDTAWRTRGYGDFLSYALLAEGALDAAFEPELELYDMAALVPVVREAGGRFTSVAGVEGCHGGNALATNGKLHEAILPYLNRS</sequence>
<dbReference type="PANTHER" id="PTHR20854">
    <property type="entry name" value="INOSITOL MONOPHOSPHATASE"/>
    <property type="match status" value="1"/>
</dbReference>
<evidence type="ECO:0000256" key="11">
    <source>
        <dbReference type="PIRSR" id="PIRSR600760-2"/>
    </source>
</evidence>
<evidence type="ECO:0000313" key="13">
    <source>
        <dbReference type="Proteomes" id="UP000235739"/>
    </source>
</evidence>
<keyword evidence="5 11" id="KW-0479">Metal-binding</keyword>
<organism evidence="12 13">
    <name type="scientific">Glutamicibacter arilaitensis</name>
    <dbReference type="NCBI Taxonomy" id="256701"/>
    <lineage>
        <taxon>Bacteria</taxon>
        <taxon>Bacillati</taxon>
        <taxon>Actinomycetota</taxon>
        <taxon>Actinomycetes</taxon>
        <taxon>Micrococcales</taxon>
        <taxon>Micrococcaceae</taxon>
        <taxon>Glutamicibacter</taxon>
    </lineage>
</organism>
<dbReference type="RefSeq" id="WP_102597941.1">
    <property type="nucleotide sequence ID" value="NZ_JBQDNZ010000010.1"/>
</dbReference>
<evidence type="ECO:0000313" key="12">
    <source>
        <dbReference type="EMBL" id="PMQ21348.1"/>
    </source>
</evidence>
<accession>A0A2N7S5C8</accession>
<gene>
    <name evidence="12" type="ORF">CIK84_07290</name>
</gene>
<keyword evidence="7 11" id="KW-0460">Magnesium</keyword>
<feature type="binding site" evidence="11">
    <location>
        <position position="89"/>
    </location>
    <ligand>
        <name>Mg(2+)</name>
        <dbReference type="ChEBI" id="CHEBI:18420"/>
        <label>1</label>
        <note>catalytic</note>
    </ligand>
</feature>
<evidence type="ECO:0000256" key="3">
    <source>
        <dbReference type="ARBA" id="ARBA00013085"/>
    </source>
</evidence>
<reference evidence="12 13" key="1">
    <citation type="journal article" date="2017" name="Elife">
        <title>Extensive horizontal gene transfer in cheese-associated bacteria.</title>
        <authorList>
            <person name="Bonham K.S."/>
            <person name="Wolfe B.E."/>
            <person name="Dutton R.J."/>
        </authorList>
    </citation>
    <scope>NUCLEOTIDE SEQUENCE [LARGE SCALE GENOMIC DNA]</scope>
    <source>
        <strain evidence="12 13">JB182</strain>
    </source>
</reference>
<evidence type="ECO:0000256" key="1">
    <source>
        <dbReference type="ARBA" id="ARBA00001946"/>
    </source>
</evidence>
<feature type="binding site" evidence="11">
    <location>
        <position position="221"/>
    </location>
    <ligand>
        <name>Mg(2+)</name>
        <dbReference type="ChEBI" id="CHEBI:18420"/>
        <label>1</label>
        <note>catalytic</note>
    </ligand>
</feature>
<dbReference type="SUPFAM" id="SSF56655">
    <property type="entry name" value="Carbohydrate phosphatase"/>
    <property type="match status" value="1"/>
</dbReference>
<dbReference type="AlphaFoldDB" id="A0A2N7S5C8"/>
<name>A0A2N7S5C8_9MICC</name>
<dbReference type="Pfam" id="PF00459">
    <property type="entry name" value="Inositol_P"/>
    <property type="match status" value="1"/>
</dbReference>
<dbReference type="GO" id="GO:0008934">
    <property type="term" value="F:inositol monophosphate 1-phosphatase activity"/>
    <property type="evidence" value="ECO:0007669"/>
    <property type="project" value="TreeGrafter"/>
</dbReference>
<feature type="binding site" evidence="11">
    <location>
        <position position="86"/>
    </location>
    <ligand>
        <name>Mg(2+)</name>
        <dbReference type="ChEBI" id="CHEBI:18420"/>
        <label>1</label>
        <note>catalytic</note>
    </ligand>
</feature>
<dbReference type="InterPro" id="IPR000760">
    <property type="entry name" value="Inositol_monophosphatase-like"/>
</dbReference>
<evidence type="ECO:0000256" key="7">
    <source>
        <dbReference type="ARBA" id="ARBA00022842"/>
    </source>
</evidence>
<keyword evidence="6" id="KW-0378">Hydrolase</keyword>
<dbReference type="Proteomes" id="UP000235739">
    <property type="component" value="Unassembled WGS sequence"/>
</dbReference>
<evidence type="ECO:0000256" key="6">
    <source>
        <dbReference type="ARBA" id="ARBA00022801"/>
    </source>
</evidence>
<comment type="cofactor">
    <cofactor evidence="1 11">
        <name>Mg(2+)</name>
        <dbReference type="ChEBI" id="CHEBI:18420"/>
    </cofactor>
</comment>
<dbReference type="EMBL" id="PNQX01000001">
    <property type="protein sequence ID" value="PMQ21348.1"/>
    <property type="molecule type" value="Genomic_DNA"/>
</dbReference>
<protein>
    <recommendedName>
        <fullName evidence="4">Histidinol-phosphatase</fullName>
        <ecNumber evidence="3">3.1.3.15</ecNumber>
    </recommendedName>
    <alternativeName>
        <fullName evidence="8">Histidinol-phosphate phosphatase</fullName>
    </alternativeName>
</protein>
<comment type="catalytic activity">
    <reaction evidence="9">
        <text>L-histidinol phosphate + H2O = L-histidinol + phosphate</text>
        <dbReference type="Rhea" id="RHEA:14465"/>
        <dbReference type="ChEBI" id="CHEBI:15377"/>
        <dbReference type="ChEBI" id="CHEBI:43474"/>
        <dbReference type="ChEBI" id="CHEBI:57699"/>
        <dbReference type="ChEBI" id="CHEBI:57980"/>
        <dbReference type="EC" id="3.1.3.15"/>
    </reaction>
</comment>
<feature type="binding site" evidence="11">
    <location>
        <position position="88"/>
    </location>
    <ligand>
        <name>Mg(2+)</name>
        <dbReference type="ChEBI" id="CHEBI:18420"/>
        <label>1</label>
        <note>catalytic</note>
    </ligand>
</feature>
<comment type="pathway">
    <text evidence="2">Amino-acid biosynthesis; L-histidine biosynthesis; L-histidine from 5-phospho-alpha-D-ribose 1-diphosphate: step 8/9.</text>
</comment>
<dbReference type="GO" id="GO:0004401">
    <property type="term" value="F:histidinol-phosphatase activity"/>
    <property type="evidence" value="ECO:0007669"/>
    <property type="project" value="UniProtKB-EC"/>
</dbReference>
<dbReference type="GO" id="GO:0006020">
    <property type="term" value="P:inositol metabolic process"/>
    <property type="evidence" value="ECO:0007669"/>
    <property type="project" value="TreeGrafter"/>
</dbReference>
<comment type="caution">
    <text evidence="12">The sequence shown here is derived from an EMBL/GenBank/DDBJ whole genome shotgun (WGS) entry which is preliminary data.</text>
</comment>
<dbReference type="PROSITE" id="PS00629">
    <property type="entry name" value="IMP_1"/>
    <property type="match status" value="1"/>
</dbReference>
<evidence type="ECO:0000256" key="8">
    <source>
        <dbReference type="ARBA" id="ARBA00033209"/>
    </source>
</evidence>
<dbReference type="GO" id="GO:0046872">
    <property type="term" value="F:metal ion binding"/>
    <property type="evidence" value="ECO:0007669"/>
    <property type="project" value="UniProtKB-KW"/>
</dbReference>
<dbReference type="PRINTS" id="PR00377">
    <property type="entry name" value="IMPHPHTASES"/>
</dbReference>
<dbReference type="EC" id="3.1.3.15" evidence="3"/>
<dbReference type="FunFam" id="3.30.540.10:FF:000003">
    <property type="entry name" value="Inositol-1-monophosphatase"/>
    <property type="match status" value="1"/>
</dbReference>
<evidence type="ECO:0000256" key="9">
    <source>
        <dbReference type="ARBA" id="ARBA00049158"/>
    </source>
</evidence>